<keyword evidence="1" id="KW-0732">Signal</keyword>
<evidence type="ECO:0000256" key="1">
    <source>
        <dbReference type="SAM" id="SignalP"/>
    </source>
</evidence>
<name>A0ABM5N247_EMTOG</name>
<dbReference type="RefSeq" id="WP_015029104.1">
    <property type="nucleotide sequence ID" value="NC_018748.1"/>
</dbReference>
<evidence type="ECO:0000313" key="2">
    <source>
        <dbReference type="EMBL" id="AFK03407.1"/>
    </source>
</evidence>
<sequence length="223" mass="25661">MKKLNLLLVSMLFSMVLSAQTIKMSKENIEATEYVSRSFVKISGKKILKVEFDTTSKDADMPSYVKIKGFEFQNGVIEVKVLSRLMKNAPATSRGFIGLAFRIDEKNSAFESIYIRPTNGRTDDQIRRNHSIQYFSYPDYKFDKLRKTEPEKYESYADMGLNEWITMRIEVEGQKAKLFLNNAKYPSLVVNDMKHGSSRPGSIGLWVGNFTEGYFKDLKIVKK</sequence>
<evidence type="ECO:0000313" key="3">
    <source>
        <dbReference type="Proteomes" id="UP000002875"/>
    </source>
</evidence>
<gene>
    <name evidence="2" type="ordered locus">Emtol_2269</name>
</gene>
<evidence type="ECO:0008006" key="4">
    <source>
        <dbReference type="Google" id="ProtNLM"/>
    </source>
</evidence>
<keyword evidence="3" id="KW-1185">Reference proteome</keyword>
<proteinExistence type="predicted"/>
<protein>
    <recommendedName>
        <fullName evidence="4">3-keto-disaccharide hydrolase domain-containing protein</fullName>
    </recommendedName>
</protein>
<dbReference type="Gene3D" id="2.60.120.560">
    <property type="entry name" value="Exo-inulinase, domain 1"/>
    <property type="match status" value="1"/>
</dbReference>
<dbReference type="EMBL" id="CP002961">
    <property type="protein sequence ID" value="AFK03407.1"/>
    <property type="molecule type" value="Genomic_DNA"/>
</dbReference>
<feature type="signal peptide" evidence="1">
    <location>
        <begin position="1"/>
        <end position="19"/>
    </location>
</feature>
<dbReference type="Proteomes" id="UP000002875">
    <property type="component" value="Chromosome"/>
</dbReference>
<feature type="chain" id="PRO_5045707832" description="3-keto-disaccharide hydrolase domain-containing protein" evidence="1">
    <location>
        <begin position="20"/>
        <end position="223"/>
    </location>
</feature>
<accession>A0ABM5N247</accession>
<organism evidence="2 3">
    <name type="scientific">Emticicia oligotrophica (strain DSM 17448 / CIP 109782 / MTCC 6937 / GPTSA100-15)</name>
    <dbReference type="NCBI Taxonomy" id="929562"/>
    <lineage>
        <taxon>Bacteria</taxon>
        <taxon>Pseudomonadati</taxon>
        <taxon>Bacteroidota</taxon>
        <taxon>Cytophagia</taxon>
        <taxon>Cytophagales</taxon>
        <taxon>Leadbetterellaceae</taxon>
        <taxon>Emticicia</taxon>
    </lineage>
</organism>
<reference evidence="2 3" key="1">
    <citation type="submission" date="2011-07" db="EMBL/GenBank/DDBJ databases">
        <title>The complete genome of chromosome of Emticicia oligotrophica DSM 17448.</title>
        <authorList>
            <consortium name="US DOE Joint Genome Institute (JGI-PGF)"/>
            <person name="Lucas S."/>
            <person name="Han J."/>
            <person name="Lapidus A."/>
            <person name="Bruce D."/>
            <person name="Goodwin L."/>
            <person name="Pitluck S."/>
            <person name="Peters L."/>
            <person name="Kyrpides N."/>
            <person name="Mavromatis K."/>
            <person name="Ivanova N."/>
            <person name="Ovchinnikova G."/>
            <person name="Teshima H."/>
            <person name="Detter J.C."/>
            <person name="Tapia R."/>
            <person name="Han C."/>
            <person name="Land M."/>
            <person name="Hauser L."/>
            <person name="Markowitz V."/>
            <person name="Cheng J.-F."/>
            <person name="Hugenholtz P."/>
            <person name="Woyke T."/>
            <person name="Wu D."/>
            <person name="Tindall B."/>
            <person name="Pomrenke H."/>
            <person name="Brambilla E."/>
            <person name="Klenk H.-P."/>
            <person name="Eisen J.A."/>
        </authorList>
    </citation>
    <scope>NUCLEOTIDE SEQUENCE [LARGE SCALE GENOMIC DNA]</scope>
    <source>
        <strain evidence="2 3">DSM 17448</strain>
    </source>
</reference>